<sequence length="579" mass="65400">MHSTKNIFAKDYGILPNQSTDCTQAFYKMLTDHPENACFILDPGTYHFSSEEALRGDYYISNTDVENPRHLSILLKDMKNITIDGNGSLFLHKGQTIPFTVDHCDTVTLKNITIDWSIPLSAEGLIVDACKEWTDMKIDSDLFPHFIKENWLYFKGENWESPYGSFCQFDHTTKKVAYGTADLFQSSKQEQLEDGTIRFYGPFDPVPTPGNYGVLRHNRRLHPGIFLNQSSNLHLEHITIHNTGGLGILAQFCENLAFDHIRFEANRAAGRKVVSGHDDGLHLSNNRGEITVEHCSFYGLMDDPINVHGTTVKITEIVDTHTLKGIFVHYQAVGFDCWAEKGQTISFIDHLSMASRGTGTVNHFELLSPKEFIITFDTPVPNTFQVGDALENLTNSPSLICRNNYFGSCRARGVLVSTPKKVLIENNVFESAGSAILIAGDANFWYESGACSDVLIRGNHFADCCMTSMYQFCEGIISICPEIPKPELHKPFHRNIKITENTFQSFDYSVLYALSVQGLEFSHNRIIRSYVYEPMDRKHHMINLEYCSNVTLHDNHLIGDVLGQDVHTVGMEDHSILFK</sequence>
<evidence type="ECO:0000256" key="3">
    <source>
        <dbReference type="ARBA" id="ARBA00022729"/>
    </source>
</evidence>
<gene>
    <name evidence="10" type="ORF">H8718_08230</name>
</gene>
<proteinExistence type="predicted"/>
<evidence type="ECO:0000256" key="5">
    <source>
        <dbReference type="ARBA" id="ARBA00022801"/>
    </source>
</evidence>
<keyword evidence="4" id="KW-0677">Repeat</keyword>
<evidence type="ECO:0000256" key="6">
    <source>
        <dbReference type="ARBA" id="ARBA00023295"/>
    </source>
</evidence>
<keyword evidence="5" id="KW-0378">Hydrolase</keyword>
<comment type="catalytic activity">
    <reaction evidence="2">
        <text>Hydrolysis of terminal, non-reducing branched (1-&gt;3)-alpha-D-galactosidic residues, producing free D-galactose.</text>
        <dbReference type="EC" id="3.2.1.n1"/>
    </reaction>
</comment>
<evidence type="ECO:0000256" key="2">
    <source>
        <dbReference type="ARBA" id="ARBA00001271"/>
    </source>
</evidence>
<dbReference type="AlphaFoldDB" id="A0A926IEF4"/>
<accession>A0A926IEF4</accession>
<dbReference type="InterPro" id="IPR056441">
    <property type="entry name" value="Beta-barrel_GLAA-B_II"/>
</dbReference>
<evidence type="ECO:0000259" key="9">
    <source>
        <dbReference type="Pfam" id="PF23764"/>
    </source>
</evidence>
<dbReference type="Gene3D" id="2.160.20.10">
    <property type="entry name" value="Single-stranded right-handed beta-helix, Pectin lyase-like"/>
    <property type="match status" value="3"/>
</dbReference>
<dbReference type="SMART" id="SM00710">
    <property type="entry name" value="PbH1"/>
    <property type="match status" value="6"/>
</dbReference>
<dbReference type="InterPro" id="IPR039448">
    <property type="entry name" value="Beta_helix"/>
</dbReference>
<comment type="catalytic activity">
    <reaction evidence="1">
        <text>Hydrolysis of terminal, non-reducing alpha-D-galactose residues in alpha-D-galactosides, including galactose oligosaccharides, galactomannans and galactolipids.</text>
        <dbReference type="EC" id="3.2.1.22"/>
    </reaction>
</comment>
<evidence type="ECO:0000259" key="7">
    <source>
        <dbReference type="Pfam" id="PF13229"/>
    </source>
</evidence>
<dbReference type="EMBL" id="JACRSY010000011">
    <property type="protein sequence ID" value="MBC8579516.1"/>
    <property type="molecule type" value="Genomic_DNA"/>
</dbReference>
<evidence type="ECO:0000256" key="1">
    <source>
        <dbReference type="ARBA" id="ARBA00001255"/>
    </source>
</evidence>
<evidence type="ECO:0000256" key="4">
    <source>
        <dbReference type="ARBA" id="ARBA00022737"/>
    </source>
</evidence>
<dbReference type="Pfam" id="PF23764">
    <property type="entry name" value="Beta-barrel_GLAA-B_II"/>
    <property type="match status" value="1"/>
</dbReference>
<reference evidence="10" key="1">
    <citation type="submission" date="2020-08" db="EMBL/GenBank/DDBJ databases">
        <title>Genome public.</title>
        <authorList>
            <person name="Liu C."/>
            <person name="Sun Q."/>
        </authorList>
    </citation>
    <scope>NUCLEOTIDE SEQUENCE</scope>
    <source>
        <strain evidence="10">NSJ-12</strain>
    </source>
</reference>
<dbReference type="InterPro" id="IPR011050">
    <property type="entry name" value="Pectin_lyase_fold/virulence"/>
</dbReference>
<dbReference type="InterPro" id="IPR012334">
    <property type="entry name" value="Pectin_lyas_fold"/>
</dbReference>
<name>A0A926IEF4_9FIRM</name>
<dbReference type="Pfam" id="PF23763">
    <property type="entry name" value="Beta-barrel_GLAA-B_I"/>
    <property type="match status" value="1"/>
</dbReference>
<evidence type="ECO:0000313" key="10">
    <source>
        <dbReference type="EMBL" id="MBC8579516.1"/>
    </source>
</evidence>
<feature type="domain" description="Right handed beta helix" evidence="7">
    <location>
        <begin position="223"/>
        <end position="311"/>
    </location>
</feature>
<comment type="caution">
    <text evidence="10">The sequence shown here is derived from an EMBL/GenBank/DDBJ whole genome shotgun (WGS) entry which is preliminary data.</text>
</comment>
<dbReference type="SUPFAM" id="SSF51126">
    <property type="entry name" value="Pectin lyase-like"/>
    <property type="match status" value="1"/>
</dbReference>
<evidence type="ECO:0000313" key="11">
    <source>
        <dbReference type="Proteomes" id="UP000655830"/>
    </source>
</evidence>
<keyword evidence="6" id="KW-0326">Glycosidase</keyword>
<dbReference type="GO" id="GO:0004557">
    <property type="term" value="F:alpha-galactosidase activity"/>
    <property type="evidence" value="ECO:0007669"/>
    <property type="project" value="UniProtKB-EC"/>
</dbReference>
<dbReference type="InterPro" id="IPR057275">
    <property type="entry name" value="Beta-barrel_GLAA-B_I"/>
</dbReference>
<protein>
    <submittedName>
        <fullName evidence="10">Right-handed parallel beta-helix repeat-containing protein</fullName>
    </submittedName>
</protein>
<feature type="domain" description="GLAA-B beta-barrel" evidence="9">
    <location>
        <begin position="327"/>
        <end position="390"/>
    </location>
</feature>
<keyword evidence="3" id="KW-0732">Signal</keyword>
<feature type="domain" description="GLAA-B beta-barrel" evidence="8">
    <location>
        <begin position="122"/>
        <end position="212"/>
    </location>
</feature>
<keyword evidence="11" id="KW-1185">Reference proteome</keyword>
<dbReference type="InterPro" id="IPR006626">
    <property type="entry name" value="PbH1"/>
</dbReference>
<dbReference type="Pfam" id="PF13229">
    <property type="entry name" value="Beta_helix"/>
    <property type="match status" value="1"/>
</dbReference>
<organism evidence="10 11">
    <name type="scientific">Zhenhengia yiwuensis</name>
    <dbReference type="NCBI Taxonomy" id="2763666"/>
    <lineage>
        <taxon>Bacteria</taxon>
        <taxon>Bacillati</taxon>
        <taxon>Bacillota</taxon>
        <taxon>Clostridia</taxon>
        <taxon>Lachnospirales</taxon>
        <taxon>Lachnospiraceae</taxon>
        <taxon>Zhenhengia</taxon>
    </lineage>
</organism>
<evidence type="ECO:0000259" key="8">
    <source>
        <dbReference type="Pfam" id="PF23763"/>
    </source>
</evidence>
<dbReference type="Proteomes" id="UP000655830">
    <property type="component" value="Unassembled WGS sequence"/>
</dbReference>
<dbReference type="RefSeq" id="WP_249332542.1">
    <property type="nucleotide sequence ID" value="NZ_JACRSY010000011.1"/>
</dbReference>